<dbReference type="STRING" id="758825.SAMN02982985_02561"/>
<dbReference type="InterPro" id="IPR002509">
    <property type="entry name" value="NODB_dom"/>
</dbReference>
<dbReference type="InterPro" id="IPR050248">
    <property type="entry name" value="Polysacc_deacetylase_ArnD"/>
</dbReference>
<dbReference type="PROSITE" id="PS51677">
    <property type="entry name" value="NODB"/>
    <property type="match status" value="1"/>
</dbReference>
<dbReference type="GO" id="GO:0005975">
    <property type="term" value="P:carbohydrate metabolic process"/>
    <property type="evidence" value="ECO:0007669"/>
    <property type="project" value="InterPro"/>
</dbReference>
<dbReference type="CDD" id="cd10917">
    <property type="entry name" value="CE4_NodB_like_6s_7s"/>
    <property type="match status" value="1"/>
</dbReference>
<dbReference type="Gene3D" id="3.20.20.370">
    <property type="entry name" value="Glycoside hydrolase/deacetylase"/>
    <property type="match status" value="1"/>
</dbReference>
<protein>
    <submittedName>
        <fullName evidence="2">Polysaccharide deacetylase</fullName>
    </submittedName>
</protein>
<keyword evidence="3" id="KW-1185">Reference proteome</keyword>
<dbReference type="AlphaFoldDB" id="A0A1I4MR43"/>
<sequence length="347" mass="37587">MRLGKACGRARGERGRCKTATMRLANRKLPATVSTRPHPSAPPSSTLRACLQASLLALLLNAAPSACSQASAEPDGAPAVAESAAAPGAAAPIRFLLTFDDGPSAAASDNPTERVLATLAHNAYQDDIKAVFFTQTRAWHGGGTDIGRQLIRREHADGHLVAFHSATLLHANHRFMGPAELEETLQRGVDDLAGLTGRAPTLVRPPFWAYDADTLAAYHRHGMQMLLTDLNANDGKIYGINFSWHKRANMLARLAETRQRWAAGSMAVVDGSTPVVVTFHDVNGYTARHLAEYLEILLDVARELGMPLAAKPFYDQRDALERAALASTVRAGELRPPLPGLWNWLWQ</sequence>
<proteinExistence type="predicted"/>
<organism evidence="2 3">
    <name type="scientific">Rugamonas rubra</name>
    <dbReference type="NCBI Taxonomy" id="758825"/>
    <lineage>
        <taxon>Bacteria</taxon>
        <taxon>Pseudomonadati</taxon>
        <taxon>Pseudomonadota</taxon>
        <taxon>Betaproteobacteria</taxon>
        <taxon>Burkholderiales</taxon>
        <taxon>Oxalobacteraceae</taxon>
        <taxon>Telluria group</taxon>
        <taxon>Rugamonas</taxon>
    </lineage>
</organism>
<evidence type="ECO:0000313" key="2">
    <source>
        <dbReference type="EMBL" id="SFM05495.1"/>
    </source>
</evidence>
<dbReference type="Proteomes" id="UP000199470">
    <property type="component" value="Unassembled WGS sequence"/>
</dbReference>
<dbReference type="SUPFAM" id="SSF88713">
    <property type="entry name" value="Glycoside hydrolase/deacetylase"/>
    <property type="match status" value="1"/>
</dbReference>
<feature type="domain" description="NodB homology" evidence="1">
    <location>
        <begin position="93"/>
        <end position="309"/>
    </location>
</feature>
<evidence type="ECO:0000313" key="3">
    <source>
        <dbReference type="Proteomes" id="UP000199470"/>
    </source>
</evidence>
<dbReference type="InterPro" id="IPR011330">
    <property type="entry name" value="Glyco_hydro/deAcase_b/a-brl"/>
</dbReference>
<reference evidence="2 3" key="1">
    <citation type="submission" date="2016-10" db="EMBL/GenBank/DDBJ databases">
        <authorList>
            <person name="de Groot N.N."/>
        </authorList>
    </citation>
    <scope>NUCLEOTIDE SEQUENCE [LARGE SCALE GENOMIC DNA]</scope>
    <source>
        <strain evidence="2 3">ATCC 43154</strain>
    </source>
</reference>
<evidence type="ECO:0000259" key="1">
    <source>
        <dbReference type="PROSITE" id="PS51677"/>
    </source>
</evidence>
<dbReference type="EMBL" id="FOTW01000011">
    <property type="protein sequence ID" value="SFM05495.1"/>
    <property type="molecule type" value="Genomic_DNA"/>
</dbReference>
<gene>
    <name evidence="2" type="ORF">SAMN02982985_02561</name>
</gene>
<name>A0A1I4MR43_9BURK</name>
<dbReference type="PANTHER" id="PTHR10587">
    <property type="entry name" value="GLYCOSYL TRANSFERASE-RELATED"/>
    <property type="match status" value="1"/>
</dbReference>
<accession>A0A1I4MR43</accession>
<dbReference type="Pfam" id="PF01522">
    <property type="entry name" value="Polysacc_deac_1"/>
    <property type="match status" value="1"/>
</dbReference>
<dbReference type="GO" id="GO:0016810">
    <property type="term" value="F:hydrolase activity, acting on carbon-nitrogen (but not peptide) bonds"/>
    <property type="evidence" value="ECO:0007669"/>
    <property type="project" value="InterPro"/>
</dbReference>